<proteinExistence type="predicted"/>
<dbReference type="PROSITE" id="PS50222">
    <property type="entry name" value="EF_HAND_2"/>
    <property type="match status" value="2"/>
</dbReference>
<dbReference type="Pfam" id="PF00169">
    <property type="entry name" value="PH"/>
    <property type="match status" value="1"/>
</dbReference>
<dbReference type="CDD" id="cd00821">
    <property type="entry name" value="PH"/>
    <property type="match status" value="1"/>
</dbReference>
<dbReference type="InterPro" id="IPR002048">
    <property type="entry name" value="EF_hand_dom"/>
</dbReference>
<dbReference type="GO" id="GO:0005509">
    <property type="term" value="F:calcium ion binding"/>
    <property type="evidence" value="ECO:0007669"/>
    <property type="project" value="InterPro"/>
</dbReference>
<feature type="region of interest" description="Disordered" evidence="8">
    <location>
        <begin position="457"/>
        <end position="522"/>
    </location>
</feature>
<evidence type="ECO:0000256" key="6">
    <source>
        <dbReference type="PROSITE-ProRule" id="PRU00146"/>
    </source>
</evidence>
<feature type="region of interest" description="Disordered" evidence="8">
    <location>
        <begin position="301"/>
        <end position="322"/>
    </location>
</feature>
<feature type="region of interest" description="Disordered" evidence="8">
    <location>
        <begin position="849"/>
        <end position="883"/>
    </location>
</feature>
<dbReference type="InterPro" id="IPR019786">
    <property type="entry name" value="Zinc_finger_PHD-type_CS"/>
</dbReference>
<keyword evidence="3 6" id="KW-0863">Zinc-finger</keyword>
<dbReference type="InterPro" id="IPR018247">
    <property type="entry name" value="EF_Hand_1_Ca_BS"/>
</dbReference>
<dbReference type="SUPFAM" id="SSF57903">
    <property type="entry name" value="FYVE/PHD zinc finger"/>
    <property type="match status" value="1"/>
</dbReference>
<dbReference type="CDD" id="cd15489">
    <property type="entry name" value="PHD_SF"/>
    <property type="match status" value="1"/>
</dbReference>
<evidence type="ECO:0000256" key="2">
    <source>
        <dbReference type="ARBA" id="ARBA00022737"/>
    </source>
</evidence>
<evidence type="ECO:0000256" key="1">
    <source>
        <dbReference type="ARBA" id="ARBA00022723"/>
    </source>
</evidence>
<keyword evidence="4" id="KW-0862">Zinc</keyword>
<dbReference type="Gene3D" id="3.30.40.10">
    <property type="entry name" value="Zinc/RING finger domain, C3HC4 (zinc finger)"/>
    <property type="match status" value="1"/>
</dbReference>
<dbReference type="CDD" id="cd00051">
    <property type="entry name" value="EFh"/>
    <property type="match status" value="1"/>
</dbReference>
<dbReference type="GO" id="GO:0008270">
    <property type="term" value="F:zinc ion binding"/>
    <property type="evidence" value="ECO:0007669"/>
    <property type="project" value="UniProtKB-KW"/>
</dbReference>
<evidence type="ECO:0000313" key="12">
    <source>
        <dbReference type="EMBL" id="CAF3841362.1"/>
    </source>
</evidence>
<dbReference type="EMBL" id="CAJOBG010000653">
    <property type="protein sequence ID" value="CAF3841362.1"/>
    <property type="molecule type" value="Genomic_DNA"/>
</dbReference>
<dbReference type="PANTHER" id="PTHR13025:SF6">
    <property type="entry name" value="EF-HAND DOMAIN-CONTAINING PROTEIN-RELATED"/>
    <property type="match status" value="1"/>
</dbReference>
<evidence type="ECO:0000256" key="4">
    <source>
        <dbReference type="ARBA" id="ARBA00022833"/>
    </source>
</evidence>
<feature type="compositionally biased region" description="Basic and acidic residues" evidence="8">
    <location>
        <begin position="457"/>
        <end position="467"/>
    </location>
</feature>
<dbReference type="PANTHER" id="PTHR13025">
    <property type="entry name" value="EF-HAND DOMAIN-CONTAINING PROTEIN D"/>
    <property type="match status" value="1"/>
</dbReference>
<dbReference type="InterPro" id="IPR011993">
    <property type="entry name" value="PH-like_dom_sf"/>
</dbReference>
<dbReference type="Gene3D" id="1.10.238.10">
    <property type="entry name" value="EF-hand"/>
    <property type="match status" value="1"/>
</dbReference>
<keyword evidence="1" id="KW-0479">Metal-binding</keyword>
<dbReference type="InterPro" id="IPR001849">
    <property type="entry name" value="PH_domain"/>
</dbReference>
<feature type="compositionally biased region" description="Polar residues" evidence="8">
    <location>
        <begin position="478"/>
        <end position="500"/>
    </location>
</feature>
<feature type="domain" description="EF-hand" evidence="11">
    <location>
        <begin position="941"/>
        <end position="976"/>
    </location>
</feature>
<dbReference type="FunFam" id="1.10.238.10:FF:000112">
    <property type="entry name" value="EF-hand domain family, member D2"/>
    <property type="match status" value="1"/>
</dbReference>
<feature type="domain" description="PHD-type" evidence="10">
    <location>
        <begin position="25"/>
        <end position="78"/>
    </location>
</feature>
<keyword evidence="7" id="KW-0175">Coiled coil</keyword>
<organism evidence="12 13">
    <name type="scientific">Rotaria magnacalcarata</name>
    <dbReference type="NCBI Taxonomy" id="392030"/>
    <lineage>
        <taxon>Eukaryota</taxon>
        <taxon>Metazoa</taxon>
        <taxon>Spiralia</taxon>
        <taxon>Gnathifera</taxon>
        <taxon>Rotifera</taxon>
        <taxon>Eurotatoria</taxon>
        <taxon>Bdelloidea</taxon>
        <taxon>Philodinida</taxon>
        <taxon>Philodinidae</taxon>
        <taxon>Rotaria</taxon>
    </lineage>
</organism>
<keyword evidence="13" id="KW-1185">Reference proteome</keyword>
<feature type="coiled-coil region" evidence="7">
    <location>
        <begin position="429"/>
        <end position="456"/>
    </location>
</feature>
<evidence type="ECO:0000256" key="7">
    <source>
        <dbReference type="SAM" id="Coils"/>
    </source>
</evidence>
<dbReference type="Proteomes" id="UP000663866">
    <property type="component" value="Unassembled WGS sequence"/>
</dbReference>
<evidence type="ECO:0000313" key="13">
    <source>
        <dbReference type="Proteomes" id="UP000663866"/>
    </source>
</evidence>
<evidence type="ECO:0000256" key="5">
    <source>
        <dbReference type="ARBA" id="ARBA00022837"/>
    </source>
</evidence>
<reference evidence="12" key="1">
    <citation type="submission" date="2021-02" db="EMBL/GenBank/DDBJ databases">
        <authorList>
            <person name="Nowell W R."/>
        </authorList>
    </citation>
    <scope>NUCLEOTIDE SEQUENCE</scope>
</reference>
<dbReference type="PROSITE" id="PS50016">
    <property type="entry name" value="ZF_PHD_2"/>
    <property type="match status" value="1"/>
</dbReference>
<dbReference type="SUPFAM" id="SSF47473">
    <property type="entry name" value="EF-hand"/>
    <property type="match status" value="1"/>
</dbReference>
<dbReference type="InterPro" id="IPR011011">
    <property type="entry name" value="Znf_FYVE_PHD"/>
</dbReference>
<accession>A0A819DYL2</accession>
<keyword evidence="2" id="KW-0677">Repeat</keyword>
<evidence type="ECO:0000259" key="10">
    <source>
        <dbReference type="PROSITE" id="PS50016"/>
    </source>
</evidence>
<comment type="caution">
    <text evidence="12">The sequence shown here is derived from an EMBL/GenBank/DDBJ whole genome shotgun (WGS) entry which is preliminary data.</text>
</comment>
<dbReference type="InterPro" id="IPR013083">
    <property type="entry name" value="Znf_RING/FYVE/PHD"/>
</dbReference>
<dbReference type="InterPro" id="IPR011992">
    <property type="entry name" value="EF-hand-dom_pair"/>
</dbReference>
<dbReference type="InterPro" id="IPR001965">
    <property type="entry name" value="Znf_PHD"/>
</dbReference>
<evidence type="ECO:0000256" key="8">
    <source>
        <dbReference type="SAM" id="MobiDB-lite"/>
    </source>
</evidence>
<dbReference type="SMART" id="SM00054">
    <property type="entry name" value="EFh"/>
    <property type="match status" value="2"/>
</dbReference>
<dbReference type="PROSITE" id="PS50003">
    <property type="entry name" value="PH_DOMAIN"/>
    <property type="match status" value="1"/>
</dbReference>
<dbReference type="SUPFAM" id="SSF50729">
    <property type="entry name" value="PH domain-like"/>
    <property type="match status" value="1"/>
</dbReference>
<dbReference type="Gene3D" id="2.30.29.30">
    <property type="entry name" value="Pleckstrin-homology domain (PH domain)/Phosphotyrosine-binding domain (PTB)"/>
    <property type="match status" value="1"/>
</dbReference>
<feature type="domain" description="EF-hand" evidence="11">
    <location>
        <begin position="905"/>
        <end position="940"/>
    </location>
</feature>
<dbReference type="InterPro" id="IPR040365">
    <property type="entry name" value="EFHD1/2"/>
</dbReference>
<feature type="compositionally biased region" description="Polar residues" evidence="8">
    <location>
        <begin position="579"/>
        <end position="591"/>
    </location>
</feature>
<evidence type="ECO:0000259" key="9">
    <source>
        <dbReference type="PROSITE" id="PS50003"/>
    </source>
</evidence>
<feature type="compositionally biased region" description="Polar residues" evidence="8">
    <location>
        <begin position="607"/>
        <end position="618"/>
    </location>
</feature>
<evidence type="ECO:0000259" key="11">
    <source>
        <dbReference type="PROSITE" id="PS50222"/>
    </source>
</evidence>
<dbReference type="Pfam" id="PF13499">
    <property type="entry name" value="EF-hand_7"/>
    <property type="match status" value="1"/>
</dbReference>
<dbReference type="AlphaFoldDB" id="A0A819DYL2"/>
<protein>
    <submittedName>
        <fullName evidence="12">Uncharacterized protein</fullName>
    </submittedName>
</protein>
<feature type="compositionally biased region" description="Low complexity" evidence="8">
    <location>
        <begin position="852"/>
        <end position="865"/>
    </location>
</feature>
<dbReference type="SMART" id="SM00233">
    <property type="entry name" value="PH"/>
    <property type="match status" value="1"/>
</dbReference>
<name>A0A819DYL2_9BILA</name>
<sequence>MTTTTKNSLTNNSFGFSSPRLSTAQQTCNICNRQLYLFEEILVCQLCRGSYHWRCVRPETVSIYSDNRHFLCDQCNHGVISRTTATTAAIPSNWLSNDGLKAKSFDSLETDYRESVSTSSKSNTMPTNGTTIVTTIRYLDGKEQELPLNSMSQLNEYNEHSSSQMNGQYTDDSKTNYQYQEQKNRIGIDDENTTTEMFQATYQYTPLKEYAGLRSDPTTIDTNAYVYQNSLAADSDHQLSTSPYGGSLHYANNDYESTKSHTVISPVNNVTSATSSTTEILPVYNRQQHFISTTNLSVNDTLSRRQQQQQQQQNSHKSTLHYSTPYLSQLRDDDSSTFKHTFQQQQQQQQQQQFNDRYSNVGSDSGIVMVQSTYQQETKGDDKVMEKKLTDLVQKLGQQLETDTQKLSDKLETKLKSLEHMINQQTFIIREQDSVIERLKAKISKIETERDHFRDRLSIHEQREQDVRTTPIAKVIDKNTNSSHTSLNGKQSNSSSVVTDNSRRSSKKVPAPRVDNYGQISNNDNESIIARLVKNDPVNPNFRASDVPNTSMAAILAACEPLTEKPAAANRLHDIIHQSNTSDTTDPTSAFYNVPRNDSKQYIDRSSMGQYDTTTSIPRSDERPDRIITSHMESNRSASPSVSSTTENIIQANPYVFPPRNLNGHRSLEVLPQKYSPTEAGLISNMRATSLDLNPQVNRLNDPDSIEFIPKEAPHPASQYGNVAKGWLQKQNRDSILKRTERYYFVLSNNALLMHKHDYDRAAYKAIILKGAKLRMIEEPKHGSTLELTWSPINKRAKQYHLYAENKEIAENWYQAIQNAIIRSAESKRNNSFMDADLAQKLSQRIRRIESVDSSSETSSINGNSYGTGMNDEPDSPLSSSSASCEYHRPVVFNPYTEYTEFTRKQIQSLMQTFDKYDTDKDKSLNFNELKVMMEKLGMPQTHLALKEMIKQVDEDQDGKISFREFLLIFRKAMPDNTEIENEKSSIASVLQQLYSMLVEIDVSKEGVGGAKNFFEAKVAAIKEQDKFQREIREEQEQRRRIEEDKVRRKVAFQNRLAQFQPT</sequence>
<feature type="domain" description="PH" evidence="9">
    <location>
        <begin position="721"/>
        <end position="822"/>
    </location>
</feature>
<evidence type="ECO:0000256" key="3">
    <source>
        <dbReference type="ARBA" id="ARBA00022771"/>
    </source>
</evidence>
<dbReference type="SMART" id="SM00249">
    <property type="entry name" value="PHD"/>
    <property type="match status" value="1"/>
</dbReference>
<dbReference type="PROSITE" id="PS01359">
    <property type="entry name" value="ZF_PHD_1"/>
    <property type="match status" value="1"/>
</dbReference>
<dbReference type="PROSITE" id="PS00018">
    <property type="entry name" value="EF_HAND_1"/>
    <property type="match status" value="2"/>
</dbReference>
<gene>
    <name evidence="12" type="ORF">OVN521_LOCUS6278</name>
</gene>
<keyword evidence="5" id="KW-0106">Calcium</keyword>
<feature type="region of interest" description="Disordered" evidence="8">
    <location>
        <begin position="579"/>
        <end position="625"/>
    </location>
</feature>
<dbReference type="InterPro" id="IPR019787">
    <property type="entry name" value="Znf_PHD-finger"/>
</dbReference>
<feature type="coiled-coil region" evidence="7">
    <location>
        <begin position="1018"/>
        <end position="1045"/>
    </location>
</feature>